<dbReference type="Gene3D" id="3.30.420.40">
    <property type="match status" value="1"/>
</dbReference>
<comment type="similarity">
    <text evidence="1 6">Belongs to the hexokinase family.</text>
</comment>
<accession>A0ABR4AS51</accession>
<keyword evidence="3 6" id="KW-0547">Nucleotide-binding</keyword>
<evidence type="ECO:0000313" key="10">
    <source>
        <dbReference type="Proteomes" id="UP001590950"/>
    </source>
</evidence>
<keyword evidence="2 6" id="KW-0808">Transferase</keyword>
<dbReference type="Pfam" id="PF00349">
    <property type="entry name" value="Hexokinase_1"/>
    <property type="match status" value="1"/>
</dbReference>
<keyword evidence="5 6" id="KW-0067">ATP-binding</keyword>
<protein>
    <recommendedName>
        <fullName evidence="6">Phosphotransferase</fullName>
        <ecNumber evidence="6">2.7.1.-</ecNumber>
    </recommendedName>
</protein>
<dbReference type="InterPro" id="IPR022672">
    <property type="entry name" value="Hexokinase_N"/>
</dbReference>
<evidence type="ECO:0000256" key="1">
    <source>
        <dbReference type="ARBA" id="ARBA00009225"/>
    </source>
</evidence>
<gene>
    <name evidence="9" type="ORF">N7G274_000714</name>
</gene>
<keyword evidence="10" id="KW-1185">Reference proteome</keyword>
<evidence type="ECO:0000256" key="2">
    <source>
        <dbReference type="ARBA" id="ARBA00022679"/>
    </source>
</evidence>
<dbReference type="Gene3D" id="3.40.367.20">
    <property type="match status" value="1"/>
</dbReference>
<reference evidence="9 10" key="1">
    <citation type="submission" date="2024-09" db="EMBL/GenBank/DDBJ databases">
        <title>Rethinking Asexuality: The Enigmatic Case of Functional Sexual Genes in Lepraria (Stereocaulaceae).</title>
        <authorList>
            <person name="Doellman M."/>
            <person name="Sun Y."/>
            <person name="Barcenas-Pena A."/>
            <person name="Lumbsch H.T."/>
            <person name="Grewe F."/>
        </authorList>
    </citation>
    <scope>NUCLEOTIDE SEQUENCE [LARGE SCALE GENOMIC DNA]</scope>
    <source>
        <strain evidence="9 10">Mercado 3170</strain>
    </source>
</reference>
<evidence type="ECO:0000256" key="4">
    <source>
        <dbReference type="ARBA" id="ARBA00022777"/>
    </source>
</evidence>
<evidence type="ECO:0000259" key="7">
    <source>
        <dbReference type="Pfam" id="PF00349"/>
    </source>
</evidence>
<evidence type="ECO:0000256" key="3">
    <source>
        <dbReference type="ARBA" id="ARBA00022741"/>
    </source>
</evidence>
<proteinExistence type="inferred from homology"/>
<keyword evidence="4 6" id="KW-0418">Kinase</keyword>
<dbReference type="EMBL" id="JBEFKJ010000002">
    <property type="protein sequence ID" value="KAL2047672.1"/>
    <property type="molecule type" value="Genomic_DNA"/>
</dbReference>
<evidence type="ECO:0000256" key="5">
    <source>
        <dbReference type="ARBA" id="ARBA00022840"/>
    </source>
</evidence>
<sequence>MHYLQEDTIDLGQIKIMSTISCSNVLDEITPELNQRMNDLLEDVRIGFGQRSNAESLLSLSKDLQTELKQHLISSAQNMLPSFNYTLPTGDEEGLFLGVEVGGSNLWMALVHLRGKRRRPDSLQVDHQMVFTVDDEVKTLKEYAFFDWLVDKIKYMLRKAGMNPEKIDAPLRMGVAWSFPIEQTSIRSGNVLGMGKGYYFSDLVKGATARLFSPGHDLGHIIAQACERGNLNVRLDAVVNDCSATLLSRAYLDPSTRLAVILGTGINAAIHLPAASLGQTKLAGRPNINCISHVLTNTEFSMYGKNIFPTTRWDDDLNNHHRLPDYQFFEYLVAGRYMAEIVRLIIVDATRTAGLFDGHIPPLLATPYAAELSTKVLAEMETDTLCKVRTRLGSFWERNPPNTYEITCADAYFVQQTVRHVSSRSIAYVSTGVHALASLLRELEINAGFPVDDLDHISIGCDGSVINRYPEYMEKAQKIIDQMISMQAGKGKRILLEKTCDSAVTGAAIAAALAGSPEDEEEN</sequence>
<dbReference type="InterPro" id="IPR001312">
    <property type="entry name" value="Hexokinase"/>
</dbReference>
<dbReference type="PANTHER" id="PTHR19443:SF24">
    <property type="entry name" value="PHOSPHOTRANSFERASE"/>
    <property type="match status" value="1"/>
</dbReference>
<dbReference type="SUPFAM" id="SSF53067">
    <property type="entry name" value="Actin-like ATPase domain"/>
    <property type="match status" value="2"/>
</dbReference>
<keyword evidence="6" id="KW-0324">Glycolysis</keyword>
<evidence type="ECO:0000259" key="8">
    <source>
        <dbReference type="Pfam" id="PF03727"/>
    </source>
</evidence>
<dbReference type="PRINTS" id="PR00475">
    <property type="entry name" value="HEXOKINASE"/>
</dbReference>
<feature type="domain" description="Hexokinase N-terminal" evidence="7">
    <location>
        <begin position="53"/>
        <end position="251"/>
    </location>
</feature>
<dbReference type="Proteomes" id="UP001590950">
    <property type="component" value="Unassembled WGS sequence"/>
</dbReference>
<dbReference type="PANTHER" id="PTHR19443">
    <property type="entry name" value="HEXOKINASE"/>
    <property type="match status" value="1"/>
</dbReference>
<dbReference type="CDD" id="cd24000">
    <property type="entry name" value="ASKHA_NBD_HK"/>
    <property type="match status" value="1"/>
</dbReference>
<evidence type="ECO:0000313" key="9">
    <source>
        <dbReference type="EMBL" id="KAL2047672.1"/>
    </source>
</evidence>
<evidence type="ECO:0000256" key="6">
    <source>
        <dbReference type="RuleBase" id="RU362007"/>
    </source>
</evidence>
<comment type="caution">
    <text evidence="9">The sequence shown here is derived from an EMBL/GenBank/DDBJ whole genome shotgun (WGS) entry which is preliminary data.</text>
</comment>
<dbReference type="PROSITE" id="PS51748">
    <property type="entry name" value="HEXOKINASE_2"/>
    <property type="match status" value="1"/>
</dbReference>
<name>A0ABR4AS51_9LECA</name>
<dbReference type="Pfam" id="PF03727">
    <property type="entry name" value="Hexokinase_2"/>
    <property type="match status" value="1"/>
</dbReference>
<dbReference type="EC" id="2.7.1.-" evidence="6"/>
<dbReference type="InterPro" id="IPR043129">
    <property type="entry name" value="ATPase_NBD"/>
</dbReference>
<dbReference type="InterPro" id="IPR022673">
    <property type="entry name" value="Hexokinase_C"/>
</dbReference>
<organism evidence="9 10">
    <name type="scientific">Stereocaulon virgatum</name>
    <dbReference type="NCBI Taxonomy" id="373712"/>
    <lineage>
        <taxon>Eukaryota</taxon>
        <taxon>Fungi</taxon>
        <taxon>Dikarya</taxon>
        <taxon>Ascomycota</taxon>
        <taxon>Pezizomycotina</taxon>
        <taxon>Lecanoromycetes</taxon>
        <taxon>OSLEUM clade</taxon>
        <taxon>Lecanoromycetidae</taxon>
        <taxon>Lecanorales</taxon>
        <taxon>Lecanorineae</taxon>
        <taxon>Stereocaulaceae</taxon>
        <taxon>Stereocaulon</taxon>
    </lineage>
</organism>
<feature type="domain" description="Hexokinase C-terminal" evidence="8">
    <location>
        <begin position="258"/>
        <end position="513"/>
    </location>
</feature>